<dbReference type="GO" id="GO:0016020">
    <property type="term" value="C:membrane"/>
    <property type="evidence" value="ECO:0007669"/>
    <property type="project" value="UniProtKB-SubCell"/>
</dbReference>
<dbReference type="Pfam" id="PF00153">
    <property type="entry name" value="Mito_carr"/>
    <property type="match status" value="1"/>
</dbReference>
<keyword evidence="2 4" id="KW-0812">Transmembrane</keyword>
<name>A0A427B5V8_ENSVE</name>
<evidence type="ECO:0000313" key="7">
    <source>
        <dbReference type="EMBL" id="RRT83871.1"/>
    </source>
</evidence>
<dbReference type="AlphaFoldDB" id="A0A427B5V8"/>
<sequence>VRVLLLLLLSVAEEGDPMAVEAEATAADFALSETNINWDRFPPILSVLVPLPLDRYLVENYRSHIIMAKNMYVQTSLLFSFWVRSLGYQNDAEKKPSQLELVTVQATAGTLAGACSSIITTPIDTIKTRLQVNLVL</sequence>
<dbReference type="Gene3D" id="1.50.40.10">
    <property type="entry name" value="Mitochondrial carrier domain"/>
    <property type="match status" value="1"/>
</dbReference>
<evidence type="ECO:0000313" key="8">
    <source>
        <dbReference type="Proteomes" id="UP000287651"/>
    </source>
</evidence>
<feature type="chain" id="PRO_5019326044" evidence="6">
    <location>
        <begin position="16"/>
        <end position="136"/>
    </location>
</feature>
<protein>
    <submittedName>
        <fullName evidence="7">Uncharacterized protein</fullName>
    </submittedName>
</protein>
<evidence type="ECO:0000256" key="1">
    <source>
        <dbReference type="ARBA" id="ARBA00004141"/>
    </source>
</evidence>
<keyword evidence="3 4" id="KW-0472">Membrane</keyword>
<reference evidence="7 8" key="1">
    <citation type="journal article" date="2014" name="Agronomy (Basel)">
        <title>A Draft Genome Sequence for Ensete ventricosum, the Drought-Tolerant Tree Against Hunger.</title>
        <authorList>
            <person name="Harrison J."/>
            <person name="Moore K.A."/>
            <person name="Paszkiewicz K."/>
            <person name="Jones T."/>
            <person name="Grant M."/>
            <person name="Ambacheew D."/>
            <person name="Muzemil S."/>
            <person name="Studholme D.J."/>
        </authorList>
    </citation>
    <scope>NUCLEOTIDE SEQUENCE [LARGE SCALE GENOMIC DNA]</scope>
</reference>
<feature type="non-terminal residue" evidence="7">
    <location>
        <position position="1"/>
    </location>
</feature>
<keyword evidence="6" id="KW-0732">Signal</keyword>
<proteinExistence type="inferred from homology"/>
<accession>A0A427B5V8</accession>
<evidence type="ECO:0000256" key="6">
    <source>
        <dbReference type="SAM" id="SignalP"/>
    </source>
</evidence>
<dbReference type="InterPro" id="IPR018108">
    <property type="entry name" value="MCP_transmembrane"/>
</dbReference>
<evidence type="ECO:0000256" key="3">
    <source>
        <dbReference type="ARBA" id="ARBA00023136"/>
    </source>
</evidence>
<organism evidence="7 8">
    <name type="scientific">Ensete ventricosum</name>
    <name type="common">Abyssinian banana</name>
    <name type="synonym">Musa ensete</name>
    <dbReference type="NCBI Taxonomy" id="4639"/>
    <lineage>
        <taxon>Eukaryota</taxon>
        <taxon>Viridiplantae</taxon>
        <taxon>Streptophyta</taxon>
        <taxon>Embryophyta</taxon>
        <taxon>Tracheophyta</taxon>
        <taxon>Spermatophyta</taxon>
        <taxon>Magnoliopsida</taxon>
        <taxon>Liliopsida</taxon>
        <taxon>Zingiberales</taxon>
        <taxon>Musaceae</taxon>
        <taxon>Ensete</taxon>
    </lineage>
</organism>
<gene>
    <name evidence="7" type="ORF">B296_00004477</name>
</gene>
<comment type="similarity">
    <text evidence="5">Belongs to the mitochondrial carrier (TC 2.A.29) family.</text>
</comment>
<evidence type="ECO:0000256" key="2">
    <source>
        <dbReference type="ARBA" id="ARBA00022692"/>
    </source>
</evidence>
<dbReference type="InterPro" id="IPR023395">
    <property type="entry name" value="MCP_dom_sf"/>
</dbReference>
<comment type="subcellular location">
    <subcellularLocation>
        <location evidence="1">Membrane</location>
        <topology evidence="1">Multi-pass membrane protein</topology>
    </subcellularLocation>
</comment>
<comment type="caution">
    <text evidence="7">The sequence shown here is derived from an EMBL/GenBank/DDBJ whole genome shotgun (WGS) entry which is preliminary data.</text>
</comment>
<feature type="repeat" description="Solcar" evidence="4">
    <location>
        <begin position="100"/>
        <end position="136"/>
    </location>
</feature>
<dbReference type="EMBL" id="AMZH03000416">
    <property type="protein sequence ID" value="RRT83871.1"/>
    <property type="molecule type" value="Genomic_DNA"/>
</dbReference>
<dbReference type="PROSITE" id="PS50920">
    <property type="entry name" value="SOLCAR"/>
    <property type="match status" value="1"/>
</dbReference>
<dbReference type="SUPFAM" id="SSF103506">
    <property type="entry name" value="Mitochondrial carrier"/>
    <property type="match status" value="1"/>
</dbReference>
<dbReference type="Proteomes" id="UP000287651">
    <property type="component" value="Unassembled WGS sequence"/>
</dbReference>
<dbReference type="PANTHER" id="PTHR46080">
    <property type="entry name" value="MITOCHONDRIAL SUBSTRATE CARRIER FAMILY PROTEIN J"/>
    <property type="match status" value="1"/>
</dbReference>
<feature type="signal peptide" evidence="6">
    <location>
        <begin position="1"/>
        <end position="15"/>
    </location>
</feature>
<dbReference type="PANTHER" id="PTHR46080:SF5">
    <property type="entry name" value="OS01G0329400 PROTEIN"/>
    <property type="match status" value="1"/>
</dbReference>
<evidence type="ECO:0000256" key="4">
    <source>
        <dbReference type="PROSITE-ProRule" id="PRU00282"/>
    </source>
</evidence>
<evidence type="ECO:0000256" key="5">
    <source>
        <dbReference type="RuleBase" id="RU000488"/>
    </source>
</evidence>
<keyword evidence="5" id="KW-0813">Transport</keyword>